<dbReference type="GeneID" id="126891832"/>
<dbReference type="Gene3D" id="3.90.550.50">
    <property type="match status" value="1"/>
</dbReference>
<evidence type="ECO:0000256" key="8">
    <source>
        <dbReference type="ARBA" id="ARBA00023034"/>
    </source>
</evidence>
<dbReference type="RefSeq" id="XP_050517104.1">
    <property type="nucleotide sequence ID" value="XM_050661147.1"/>
</dbReference>
<dbReference type="Proteomes" id="UP001652700">
    <property type="component" value="Unplaced"/>
</dbReference>
<keyword evidence="9 10" id="KW-0472">Membrane</keyword>
<dbReference type="RefSeq" id="XP_050517103.1">
    <property type="nucleotide sequence ID" value="XM_050661146.1"/>
</dbReference>
<evidence type="ECO:0000256" key="7">
    <source>
        <dbReference type="ARBA" id="ARBA00022989"/>
    </source>
</evidence>
<accession>A0ABM5L3U6</accession>
<evidence type="ECO:0000313" key="11">
    <source>
        <dbReference type="EnsemblMetazoa" id="XP_050517103.1"/>
    </source>
</evidence>
<feature type="transmembrane region" description="Helical" evidence="10">
    <location>
        <begin position="12"/>
        <end position="31"/>
    </location>
</feature>
<dbReference type="EC" id="2.4.1.-" evidence="10"/>
<comment type="subcellular location">
    <subcellularLocation>
        <location evidence="1 10">Golgi apparatus membrane</location>
        <topology evidence="1 10">Single-pass type II membrane protein</topology>
    </subcellularLocation>
</comment>
<name>A0ABM5L3U6_DIAVI</name>
<keyword evidence="5 10" id="KW-0812">Transmembrane</keyword>
<keyword evidence="7 10" id="KW-1133">Transmembrane helix</keyword>
<comment type="similarity">
    <text evidence="2 10">Belongs to the glycosyltransferase 31 family.</text>
</comment>
<evidence type="ECO:0000313" key="12">
    <source>
        <dbReference type="Proteomes" id="UP001652700"/>
    </source>
</evidence>
<dbReference type="Pfam" id="PF01762">
    <property type="entry name" value="Galactosyl_T"/>
    <property type="match status" value="1"/>
</dbReference>
<keyword evidence="8 10" id="KW-0333">Golgi apparatus</keyword>
<keyword evidence="3 10" id="KW-0328">Glycosyltransferase</keyword>
<evidence type="ECO:0000256" key="6">
    <source>
        <dbReference type="ARBA" id="ARBA00022968"/>
    </source>
</evidence>
<evidence type="ECO:0000256" key="2">
    <source>
        <dbReference type="ARBA" id="ARBA00008661"/>
    </source>
</evidence>
<evidence type="ECO:0000256" key="5">
    <source>
        <dbReference type="ARBA" id="ARBA00022692"/>
    </source>
</evidence>
<evidence type="ECO:0000256" key="10">
    <source>
        <dbReference type="RuleBase" id="RU363063"/>
    </source>
</evidence>
<dbReference type="PANTHER" id="PTHR11214">
    <property type="entry name" value="BETA-1,3-N-ACETYLGLUCOSAMINYLTRANSFERASE"/>
    <property type="match status" value="1"/>
</dbReference>
<keyword evidence="12" id="KW-1185">Reference proteome</keyword>
<dbReference type="PANTHER" id="PTHR11214:SF376">
    <property type="entry name" value="HEXOSYLTRANSFERASE"/>
    <property type="match status" value="1"/>
</dbReference>
<proteinExistence type="inferred from homology"/>
<dbReference type="EnsemblMetazoa" id="XM_050661147.1">
    <property type="protein sequence ID" value="XP_050517104.1"/>
    <property type="gene ID" value="LOC126891832"/>
</dbReference>
<organism evidence="11 12">
    <name type="scientific">Diabrotica virgifera virgifera</name>
    <name type="common">western corn rootworm</name>
    <dbReference type="NCBI Taxonomy" id="50390"/>
    <lineage>
        <taxon>Eukaryota</taxon>
        <taxon>Metazoa</taxon>
        <taxon>Ecdysozoa</taxon>
        <taxon>Arthropoda</taxon>
        <taxon>Hexapoda</taxon>
        <taxon>Insecta</taxon>
        <taxon>Pterygota</taxon>
        <taxon>Neoptera</taxon>
        <taxon>Endopterygota</taxon>
        <taxon>Coleoptera</taxon>
        <taxon>Polyphaga</taxon>
        <taxon>Cucujiformia</taxon>
        <taxon>Chrysomeloidea</taxon>
        <taxon>Chrysomelidae</taxon>
        <taxon>Galerucinae</taxon>
        <taxon>Diabroticina</taxon>
        <taxon>Diabroticites</taxon>
        <taxon>Diabrotica</taxon>
    </lineage>
</organism>
<evidence type="ECO:0000256" key="9">
    <source>
        <dbReference type="ARBA" id="ARBA00023136"/>
    </source>
</evidence>
<sequence length="343" mass="40057">MIMTYPSLNHRTLTLIGLIILGIPIMFLVNFQGSLFQNYTQSSTASQPTKLLETLVGKPTQDYNRLLNISFNFSMINQVCRENSSVLVLIVVHSAPLNLEKRLAIRDTWGQVEETKKIVFMIGDPGSPEQQKKLEAENVLFGDIVQGNFRDTYRNLTYKHVMVLKYFVYHCPQAKFVLKTDDDVFINWPSMNNFLTYHLFRFGDRETIYCIIRPPSPVDRRYTKWVVTVDEYPEKVYPQYCLGYVILYTPEVAFSLYEEAQTSNFFFWIDDAFITGILFKNLNYTHTDIANLLLLDQSLYAISNHFTNVTIKPFLFRLMDKMQMQTVWKYVSTHEAPKNIFAL</sequence>
<protein>
    <recommendedName>
        <fullName evidence="10">Hexosyltransferase</fullName>
        <ecNumber evidence="10">2.4.1.-</ecNumber>
    </recommendedName>
</protein>
<dbReference type="InterPro" id="IPR002659">
    <property type="entry name" value="Glyco_trans_31"/>
</dbReference>
<keyword evidence="6 10" id="KW-0735">Signal-anchor</keyword>
<evidence type="ECO:0000256" key="3">
    <source>
        <dbReference type="ARBA" id="ARBA00022676"/>
    </source>
</evidence>
<evidence type="ECO:0000256" key="1">
    <source>
        <dbReference type="ARBA" id="ARBA00004323"/>
    </source>
</evidence>
<keyword evidence="4" id="KW-0808">Transferase</keyword>
<evidence type="ECO:0000256" key="4">
    <source>
        <dbReference type="ARBA" id="ARBA00022679"/>
    </source>
</evidence>
<reference evidence="11" key="1">
    <citation type="submission" date="2025-05" db="UniProtKB">
        <authorList>
            <consortium name="EnsemblMetazoa"/>
        </authorList>
    </citation>
    <scope>IDENTIFICATION</scope>
</reference>
<dbReference type="EnsemblMetazoa" id="XM_050661146.1">
    <property type="protein sequence ID" value="XP_050517103.1"/>
    <property type="gene ID" value="LOC126891832"/>
</dbReference>